<dbReference type="GO" id="GO:0005777">
    <property type="term" value="C:peroxisome"/>
    <property type="evidence" value="ECO:0007669"/>
    <property type="project" value="TreeGrafter"/>
</dbReference>
<evidence type="ECO:0000313" key="5">
    <source>
        <dbReference type="EMBL" id="AEW08697.1"/>
    </source>
</evidence>
<dbReference type="AlphaFoldDB" id="H9MC51"/>
<sequence length="68" mass="7773">EEEIKVRKPSVGLIGDARVVVQQILKEAKDEPFSLGRSHPWVERIVEKAKENVKKMESYLAKVVVPFN</sequence>
<dbReference type="EMBL" id="JQ263410">
    <property type="protein sequence ID" value="AEW08697.1"/>
    <property type="molecule type" value="Genomic_DNA"/>
</dbReference>
<dbReference type="GO" id="GO:0016829">
    <property type="term" value="F:lyase activity"/>
    <property type="evidence" value="ECO:0007669"/>
    <property type="project" value="UniProtKB-KW"/>
</dbReference>
<dbReference type="InterPro" id="IPR045025">
    <property type="entry name" value="HACL1-like"/>
</dbReference>
<feature type="non-terminal residue" evidence="5">
    <location>
        <position position="1"/>
    </location>
</feature>
<accession>H9MC51</accession>
<keyword evidence="2" id="KW-0479">Metal-binding</keyword>
<organism evidence="5">
    <name type="scientific">Pinus radiata</name>
    <name type="common">Monterey pine</name>
    <name type="synonym">Pinus insignis</name>
    <dbReference type="NCBI Taxonomy" id="3347"/>
    <lineage>
        <taxon>Eukaryota</taxon>
        <taxon>Viridiplantae</taxon>
        <taxon>Streptophyta</taxon>
        <taxon>Embryophyta</taxon>
        <taxon>Tracheophyta</taxon>
        <taxon>Spermatophyta</taxon>
        <taxon>Pinopsida</taxon>
        <taxon>Pinidae</taxon>
        <taxon>Conifers I</taxon>
        <taxon>Pinales</taxon>
        <taxon>Pinaceae</taxon>
        <taxon>Pinus</taxon>
        <taxon>Pinus subgen. Pinus</taxon>
    </lineage>
</organism>
<dbReference type="GO" id="GO:0001561">
    <property type="term" value="P:fatty acid alpha-oxidation"/>
    <property type="evidence" value="ECO:0007669"/>
    <property type="project" value="TreeGrafter"/>
</dbReference>
<keyword evidence="3" id="KW-0460">Magnesium</keyword>
<protein>
    <submittedName>
        <fullName evidence="5">Uncharacterized protein</fullName>
    </submittedName>
</protein>
<evidence type="ECO:0000256" key="4">
    <source>
        <dbReference type="ARBA" id="ARBA00023239"/>
    </source>
</evidence>
<evidence type="ECO:0000256" key="2">
    <source>
        <dbReference type="ARBA" id="ARBA00022723"/>
    </source>
</evidence>
<evidence type="ECO:0000256" key="3">
    <source>
        <dbReference type="ARBA" id="ARBA00022842"/>
    </source>
</evidence>
<name>H9MC51_PINRA</name>
<evidence type="ECO:0000256" key="1">
    <source>
        <dbReference type="ARBA" id="ARBA00001964"/>
    </source>
</evidence>
<proteinExistence type="predicted"/>
<reference evidence="5" key="1">
    <citation type="submission" date="2011-12" db="EMBL/GenBank/DDBJ databases">
        <title>Nucleotide Diversity and Divergence in the Loblolly Pine Gene Space.</title>
        <authorList>
            <person name="Neale D.B."/>
            <person name="Wegrzyn J.L."/>
            <person name="Lee J.M."/>
            <person name="Eckert A.J."/>
            <person name="Liechty J.D."/>
            <person name="Stevens K.A."/>
            <person name="Langley C.H."/>
        </authorList>
    </citation>
    <scope>NUCLEOTIDE SEQUENCE</scope>
    <source>
        <strain evidence="5">7771</strain>
        <tissue evidence="5">Megagametophyte</tissue>
    </source>
</reference>
<keyword evidence="4" id="KW-0456">Lyase</keyword>
<dbReference type="GO" id="GO:0046872">
    <property type="term" value="F:metal ion binding"/>
    <property type="evidence" value="ECO:0007669"/>
    <property type="project" value="UniProtKB-KW"/>
</dbReference>
<comment type="cofactor">
    <cofactor evidence="1">
        <name>thiamine diphosphate</name>
        <dbReference type="ChEBI" id="CHEBI:58937"/>
    </cofactor>
</comment>
<gene>
    <name evidence="5" type="ORF">CL1244Contig1_01</name>
</gene>
<dbReference type="PANTHER" id="PTHR43710:SF2">
    <property type="entry name" value="2-HYDROXYACYL-COA LYASE 1"/>
    <property type="match status" value="1"/>
</dbReference>
<dbReference type="PANTHER" id="PTHR43710">
    <property type="entry name" value="2-HYDROXYACYL-COA LYASE"/>
    <property type="match status" value="1"/>
</dbReference>
<feature type="non-terminal residue" evidence="5">
    <location>
        <position position="68"/>
    </location>
</feature>
<dbReference type="GO" id="GO:0030976">
    <property type="term" value="F:thiamine pyrophosphate binding"/>
    <property type="evidence" value="ECO:0007669"/>
    <property type="project" value="InterPro"/>
</dbReference>